<feature type="domain" description="DOG1" evidence="1">
    <location>
        <begin position="5"/>
        <end position="224"/>
    </location>
</feature>
<dbReference type="GO" id="GO:0043565">
    <property type="term" value="F:sequence-specific DNA binding"/>
    <property type="evidence" value="ECO:0007669"/>
    <property type="project" value="InterPro"/>
</dbReference>
<dbReference type="PANTHER" id="PTHR46354">
    <property type="entry name" value="DOG1 DOMAIN-CONTAINING PROTEIN"/>
    <property type="match status" value="1"/>
</dbReference>
<accession>A0AAV3QC80</accession>
<comment type="caution">
    <text evidence="2">The sequence shown here is derived from an EMBL/GenBank/DDBJ whole genome shotgun (WGS) entry which is preliminary data.</text>
</comment>
<proteinExistence type="predicted"/>
<dbReference type="InterPro" id="IPR025422">
    <property type="entry name" value="TGA_domain"/>
</dbReference>
<sequence length="229" mass="26455">MDNNSNNFSSFIEDWFHRQSTFLYELNRAEESSRNSEETEIRSLVDRVLAHYQQYFEEKSRMAHRNVFIMFSPPWFTPLEKALLWIAGFKPGMAFTLLETSVNDLSRNQRQRINELKNEVKFQERELYGQYARIQETVAAPPLAELARGSSLAMQMNNNRRVDSVLEPLSVEMENLLSEADSLRITTAESVVEILTPLQKVRYLAAAAELQIGVRSMGLQRQDAENGGW</sequence>
<evidence type="ECO:0000259" key="1">
    <source>
        <dbReference type="PROSITE" id="PS51806"/>
    </source>
</evidence>
<keyword evidence="3" id="KW-1185">Reference proteome</keyword>
<dbReference type="Pfam" id="PF14144">
    <property type="entry name" value="DOG1"/>
    <property type="match status" value="1"/>
</dbReference>
<reference evidence="2 3" key="1">
    <citation type="submission" date="2024-01" db="EMBL/GenBank/DDBJ databases">
        <title>The complete chloroplast genome sequence of Lithospermum erythrorhizon: insights into the phylogenetic relationship among Boraginaceae species and the maternal lineages of purple gromwells.</title>
        <authorList>
            <person name="Okada T."/>
            <person name="Watanabe K."/>
        </authorList>
    </citation>
    <scope>NUCLEOTIDE SEQUENCE [LARGE SCALE GENOMIC DNA]</scope>
</reference>
<name>A0AAV3QC80_LITER</name>
<protein>
    <recommendedName>
        <fullName evidence="1">DOG1 domain-containing protein</fullName>
    </recommendedName>
</protein>
<organism evidence="2 3">
    <name type="scientific">Lithospermum erythrorhizon</name>
    <name type="common">Purple gromwell</name>
    <name type="synonym">Lithospermum officinale var. erythrorhizon</name>
    <dbReference type="NCBI Taxonomy" id="34254"/>
    <lineage>
        <taxon>Eukaryota</taxon>
        <taxon>Viridiplantae</taxon>
        <taxon>Streptophyta</taxon>
        <taxon>Embryophyta</taxon>
        <taxon>Tracheophyta</taxon>
        <taxon>Spermatophyta</taxon>
        <taxon>Magnoliopsida</taxon>
        <taxon>eudicotyledons</taxon>
        <taxon>Gunneridae</taxon>
        <taxon>Pentapetalae</taxon>
        <taxon>asterids</taxon>
        <taxon>lamiids</taxon>
        <taxon>Boraginales</taxon>
        <taxon>Boraginaceae</taxon>
        <taxon>Boraginoideae</taxon>
        <taxon>Lithospermeae</taxon>
        <taxon>Lithospermum</taxon>
    </lineage>
</organism>
<dbReference type="GO" id="GO:0006351">
    <property type="term" value="P:DNA-templated transcription"/>
    <property type="evidence" value="ECO:0007669"/>
    <property type="project" value="InterPro"/>
</dbReference>
<gene>
    <name evidence="2" type="ORF">LIER_17960</name>
</gene>
<evidence type="ECO:0000313" key="3">
    <source>
        <dbReference type="Proteomes" id="UP001454036"/>
    </source>
</evidence>
<dbReference type="PROSITE" id="PS51806">
    <property type="entry name" value="DOG1"/>
    <property type="match status" value="1"/>
</dbReference>
<evidence type="ECO:0000313" key="2">
    <source>
        <dbReference type="EMBL" id="GAA0161707.1"/>
    </source>
</evidence>
<dbReference type="EMBL" id="BAABME010004254">
    <property type="protein sequence ID" value="GAA0161707.1"/>
    <property type="molecule type" value="Genomic_DNA"/>
</dbReference>
<dbReference type="AlphaFoldDB" id="A0AAV3QC80"/>
<dbReference type="PANTHER" id="PTHR46354:SF13">
    <property type="entry name" value="PROTEIN DOG1-LIKE 4"/>
    <property type="match status" value="1"/>
</dbReference>
<dbReference type="InterPro" id="IPR051886">
    <property type="entry name" value="Seed_Dev/Stress_Resp_Reg"/>
</dbReference>
<dbReference type="Proteomes" id="UP001454036">
    <property type="component" value="Unassembled WGS sequence"/>
</dbReference>